<dbReference type="Pfam" id="PF01478">
    <property type="entry name" value="Peptidase_A24"/>
    <property type="match status" value="1"/>
</dbReference>
<accession>A0ABM7Y2J2</accession>
<keyword evidence="3 6" id="KW-0812">Transmembrane</keyword>
<keyword evidence="9" id="KW-1185">Reference proteome</keyword>
<dbReference type="Gene3D" id="1.20.120.1220">
    <property type="match status" value="1"/>
</dbReference>
<proteinExistence type="predicted"/>
<organism evidence="8 9">
    <name type="scientific">Roseomonas fluvialis</name>
    <dbReference type="NCBI Taxonomy" id="1750527"/>
    <lineage>
        <taxon>Bacteria</taxon>
        <taxon>Pseudomonadati</taxon>
        <taxon>Pseudomonadota</taxon>
        <taxon>Alphaproteobacteria</taxon>
        <taxon>Acetobacterales</taxon>
        <taxon>Roseomonadaceae</taxon>
        <taxon>Roseomonas</taxon>
    </lineage>
</organism>
<dbReference type="PANTHER" id="PTHR36506">
    <property type="entry name" value="PREFLAGELLIN PEPTIDASE"/>
    <property type="match status" value="1"/>
</dbReference>
<feature type="domain" description="Prepilin type IV endopeptidase peptidase" evidence="7">
    <location>
        <begin position="16"/>
        <end position="115"/>
    </location>
</feature>
<evidence type="ECO:0000259" key="7">
    <source>
        <dbReference type="Pfam" id="PF01478"/>
    </source>
</evidence>
<protein>
    <submittedName>
        <fullName evidence="8">Prepilin peptidase</fullName>
    </submittedName>
</protein>
<evidence type="ECO:0000313" key="8">
    <source>
        <dbReference type="EMBL" id="BDG72035.1"/>
    </source>
</evidence>
<dbReference type="InterPro" id="IPR000045">
    <property type="entry name" value="Prepilin_IV_endopep_pep"/>
</dbReference>
<comment type="subcellular location">
    <subcellularLocation>
        <location evidence="1">Cell membrane</location>
        <topology evidence="1">Multi-pass membrane protein</topology>
    </subcellularLocation>
</comment>
<evidence type="ECO:0000256" key="5">
    <source>
        <dbReference type="ARBA" id="ARBA00023136"/>
    </source>
</evidence>
<keyword evidence="5 6" id="KW-0472">Membrane</keyword>
<keyword evidence="2" id="KW-1003">Cell membrane</keyword>
<dbReference type="PANTHER" id="PTHR36506:SF1">
    <property type="entry name" value="PREFLAGELLIN PEPTIDASE"/>
    <property type="match status" value="1"/>
</dbReference>
<dbReference type="Proteomes" id="UP000831327">
    <property type="component" value="Chromosome"/>
</dbReference>
<reference evidence="8 9" key="1">
    <citation type="journal article" date="2016" name="Microbes Environ.">
        <title>Phylogenetically diverse aerobic anoxygenic phototrophic bacteria isolated from epilithic biofilms in Tama river, Japan.</title>
        <authorList>
            <person name="Hirose S."/>
            <person name="Matsuura K."/>
            <person name="Haruta S."/>
        </authorList>
    </citation>
    <scope>NUCLEOTIDE SEQUENCE [LARGE SCALE GENOMIC DNA]</scope>
    <source>
        <strain evidence="8 9">S08</strain>
    </source>
</reference>
<dbReference type="InterPro" id="IPR052218">
    <property type="entry name" value="Preflagellin_Peptidase"/>
</dbReference>
<gene>
    <name evidence="8" type="ORF">Rmf_19640</name>
</gene>
<evidence type="ECO:0000256" key="4">
    <source>
        <dbReference type="ARBA" id="ARBA00022989"/>
    </source>
</evidence>
<evidence type="ECO:0000313" key="9">
    <source>
        <dbReference type="Proteomes" id="UP000831327"/>
    </source>
</evidence>
<evidence type="ECO:0000256" key="2">
    <source>
        <dbReference type="ARBA" id="ARBA00022475"/>
    </source>
</evidence>
<dbReference type="EMBL" id="AP025637">
    <property type="protein sequence ID" value="BDG72035.1"/>
    <property type="molecule type" value="Genomic_DNA"/>
</dbReference>
<feature type="transmembrane region" description="Helical" evidence="6">
    <location>
        <begin position="51"/>
        <end position="75"/>
    </location>
</feature>
<sequence length="172" mass="17226">MVPNIPPILPDALALLALLGLAAAALNDVALRRIPNLLAAVVALAGLARQVLVGAPAIALLAAGCMLLGATLLWLRGVLGGGDVKLLAATGLLLPAAAIPAMLLATALAGGMLAILHLALRGWLGGPTQPRPAGTLRRVLRCEAWRIRRGAPLPYGVAIAAGTAFVMTGAGV</sequence>
<evidence type="ECO:0000256" key="3">
    <source>
        <dbReference type="ARBA" id="ARBA00022692"/>
    </source>
</evidence>
<evidence type="ECO:0000256" key="1">
    <source>
        <dbReference type="ARBA" id="ARBA00004651"/>
    </source>
</evidence>
<name>A0ABM7Y2J2_9PROT</name>
<keyword evidence="4 6" id="KW-1133">Transmembrane helix</keyword>
<feature type="transmembrane region" description="Helical" evidence="6">
    <location>
        <begin position="87"/>
        <end position="120"/>
    </location>
</feature>
<dbReference type="RefSeq" id="WP_244459249.1">
    <property type="nucleotide sequence ID" value="NZ_AP025637.1"/>
</dbReference>
<evidence type="ECO:0000256" key="6">
    <source>
        <dbReference type="SAM" id="Phobius"/>
    </source>
</evidence>